<reference evidence="4 5" key="1">
    <citation type="submission" date="2013-11" db="EMBL/GenBank/DDBJ databases">
        <title>Draft genome of the bovine lungworm Dictyocaulus viviparus.</title>
        <authorList>
            <person name="Mitreva M."/>
        </authorList>
    </citation>
    <scope>NUCLEOTIDE SEQUENCE [LARGE SCALE GENOMIC DNA]</scope>
    <source>
        <strain evidence="4 5">HannoverDv2000</strain>
    </source>
</reference>
<dbReference type="PANTHER" id="PTHR11851">
    <property type="entry name" value="METALLOPROTEASE"/>
    <property type="match status" value="1"/>
</dbReference>
<gene>
    <name evidence="4" type="ORF">DICVIV_05229</name>
</gene>
<dbReference type="GO" id="GO:0004222">
    <property type="term" value="F:metalloendopeptidase activity"/>
    <property type="evidence" value="ECO:0007669"/>
    <property type="project" value="InterPro"/>
</dbReference>
<dbReference type="GO" id="GO:0006508">
    <property type="term" value="P:proteolysis"/>
    <property type="evidence" value="ECO:0007669"/>
    <property type="project" value="InterPro"/>
</dbReference>
<dbReference type="FunFam" id="3.30.830.10:FF:000008">
    <property type="entry name" value="Mitochondrial-processing peptidase subunit beta"/>
    <property type="match status" value="1"/>
</dbReference>
<dbReference type="Gene3D" id="3.30.830.10">
    <property type="entry name" value="Metalloenzyme, LuxS/M16 peptidase-like"/>
    <property type="match status" value="2"/>
</dbReference>
<dbReference type="SUPFAM" id="SSF63411">
    <property type="entry name" value="LuxS/MPP-like metallohydrolase"/>
    <property type="match status" value="2"/>
</dbReference>
<name>A0A0D8XW07_DICVI</name>
<dbReference type="Pfam" id="PF05193">
    <property type="entry name" value="Peptidase_M16_C"/>
    <property type="match status" value="1"/>
</dbReference>
<dbReference type="InterPro" id="IPR007863">
    <property type="entry name" value="Peptidase_M16_C"/>
</dbReference>
<dbReference type="EMBL" id="KN716260">
    <property type="protein sequence ID" value="KJH48670.1"/>
    <property type="molecule type" value="Genomic_DNA"/>
</dbReference>
<dbReference type="GO" id="GO:0046872">
    <property type="term" value="F:metal ion binding"/>
    <property type="evidence" value="ECO:0007669"/>
    <property type="project" value="InterPro"/>
</dbReference>
<feature type="domain" description="Peptidase M16 C-terminal" evidence="3">
    <location>
        <begin position="255"/>
        <end position="442"/>
    </location>
</feature>
<dbReference type="InterPro" id="IPR050361">
    <property type="entry name" value="MPP/UQCRC_Complex"/>
</dbReference>
<feature type="domain" description="Peptidase M16 N-terminal" evidence="2">
    <location>
        <begin position="102"/>
        <end position="248"/>
    </location>
</feature>
<evidence type="ECO:0000313" key="4">
    <source>
        <dbReference type="EMBL" id="KJH48670.1"/>
    </source>
</evidence>
<evidence type="ECO:0000259" key="2">
    <source>
        <dbReference type="Pfam" id="PF00675"/>
    </source>
</evidence>
<dbReference type="AlphaFoldDB" id="A0A0D8XW07"/>
<dbReference type="InterPro" id="IPR011249">
    <property type="entry name" value="Metalloenz_LuxS/M16"/>
</dbReference>
<dbReference type="Proteomes" id="UP000053766">
    <property type="component" value="Unassembled WGS sequence"/>
</dbReference>
<dbReference type="GO" id="GO:0005739">
    <property type="term" value="C:mitochondrion"/>
    <property type="evidence" value="ECO:0007669"/>
    <property type="project" value="TreeGrafter"/>
</dbReference>
<dbReference type="OrthoDB" id="10251424at2759"/>
<evidence type="ECO:0000313" key="5">
    <source>
        <dbReference type="Proteomes" id="UP000053766"/>
    </source>
</evidence>
<dbReference type="InterPro" id="IPR011765">
    <property type="entry name" value="Pept_M16_N"/>
</dbReference>
<proteinExistence type="inferred from homology"/>
<dbReference type="STRING" id="29172.A0A0D8XW07"/>
<dbReference type="PROSITE" id="PS00143">
    <property type="entry name" value="INSULINASE"/>
    <property type="match status" value="1"/>
</dbReference>
<sequence>MALKFVIGTSFRSLLSSQFSAVGRGEHKACAKPTSYEQINVNYETVLVICTRISCLKNRDCKNRFLLIICAFQVRNVTALSIKDVLASQPIVEVDTLKNGFRVAAEDNGRPTATIGVWIETGSRYENEKNNGVAHFLERLMHKGTNNRSSSNLENELDAIGAKLKSYTTRDRTGVYVQCSSQDVEKVVDILADVLRNTKLDPVAVEEERKLLLRELEEYEDNFQMVVMDNLHSAAFQGTPMARSPLGTTASLNEITSKDLKEWQEDNYRPVRMVLSAVGGDCSCSKITRLAEKYFADLSNQYPRKVPEARGIRFTGSEYRYRNDYIPHMYSAVAVEGVGYGHKDALALQIANQFIGQWDVTHATTLTAPSRLIQKISHNCGLHYLQHFSLHYKDTGLFGVYFVSDGDDVMKSHEIMQAIQHEWKHLATSVSEEETTLARNQLRTALYSQLETNSQKAEYNAMELLYTNSVRSLADIENEISRIDPNRLKEAVFRHVYDRDTANVGVGLTEAFMSYTLTRTGMSWWRL</sequence>
<dbReference type="Pfam" id="PF00675">
    <property type="entry name" value="Peptidase_M16"/>
    <property type="match status" value="1"/>
</dbReference>
<reference evidence="5" key="2">
    <citation type="journal article" date="2016" name="Sci. Rep.">
        <title>Dictyocaulus viviparus genome, variome and transcriptome elucidate lungworm biology and support future intervention.</title>
        <authorList>
            <person name="McNulty S.N."/>
            <person name="Strube C."/>
            <person name="Rosa B.A."/>
            <person name="Martin J.C."/>
            <person name="Tyagi R."/>
            <person name="Choi Y.J."/>
            <person name="Wang Q."/>
            <person name="Hallsworth Pepin K."/>
            <person name="Zhang X."/>
            <person name="Ozersky P."/>
            <person name="Wilson R.K."/>
            <person name="Sternberg P.W."/>
            <person name="Gasser R.B."/>
            <person name="Mitreva M."/>
        </authorList>
    </citation>
    <scope>NUCLEOTIDE SEQUENCE [LARGE SCALE GENOMIC DNA]</scope>
    <source>
        <strain evidence="5">HannoverDv2000</strain>
    </source>
</reference>
<comment type="similarity">
    <text evidence="1">Belongs to the peptidase M16 family.</text>
</comment>
<protein>
    <submittedName>
        <fullName evidence="4">Peptidase, M16 family</fullName>
    </submittedName>
</protein>
<keyword evidence="5" id="KW-1185">Reference proteome</keyword>
<accession>A0A0D8XW07</accession>
<evidence type="ECO:0000259" key="3">
    <source>
        <dbReference type="Pfam" id="PF05193"/>
    </source>
</evidence>
<evidence type="ECO:0000256" key="1">
    <source>
        <dbReference type="RuleBase" id="RU004447"/>
    </source>
</evidence>
<dbReference type="PANTHER" id="PTHR11851:SF143">
    <property type="entry name" value="CYTOCHROME B-C1 COMPLEX SUBUNIT 1, MITOCHONDRIAL"/>
    <property type="match status" value="1"/>
</dbReference>
<organism evidence="4 5">
    <name type="scientific">Dictyocaulus viviparus</name>
    <name type="common">Bovine lungworm</name>
    <dbReference type="NCBI Taxonomy" id="29172"/>
    <lineage>
        <taxon>Eukaryota</taxon>
        <taxon>Metazoa</taxon>
        <taxon>Ecdysozoa</taxon>
        <taxon>Nematoda</taxon>
        <taxon>Chromadorea</taxon>
        <taxon>Rhabditida</taxon>
        <taxon>Rhabditina</taxon>
        <taxon>Rhabditomorpha</taxon>
        <taxon>Strongyloidea</taxon>
        <taxon>Metastrongylidae</taxon>
        <taxon>Dictyocaulus</taxon>
    </lineage>
</organism>
<dbReference type="InterPro" id="IPR001431">
    <property type="entry name" value="Pept_M16_Zn_BS"/>
</dbReference>